<proteinExistence type="inferred from homology"/>
<dbReference type="PRINTS" id="PR00080">
    <property type="entry name" value="SDRFAMILY"/>
</dbReference>
<evidence type="ECO:0000256" key="2">
    <source>
        <dbReference type="ARBA" id="ARBA00023002"/>
    </source>
</evidence>
<evidence type="ECO:0000256" key="1">
    <source>
        <dbReference type="ARBA" id="ARBA00006484"/>
    </source>
</evidence>
<dbReference type="PANTHER" id="PTHR24321:SF8">
    <property type="entry name" value="ESTRADIOL 17-BETA-DEHYDROGENASE 8-RELATED"/>
    <property type="match status" value="1"/>
</dbReference>
<comment type="similarity">
    <text evidence="1">Belongs to the short-chain dehydrogenases/reductases (SDR) family.</text>
</comment>
<evidence type="ECO:0000313" key="3">
    <source>
        <dbReference type="EMBL" id="TBL79856.1"/>
    </source>
</evidence>
<keyword evidence="4" id="KW-1185">Reference proteome</keyword>
<dbReference type="FunFam" id="3.40.50.720:FF:000084">
    <property type="entry name" value="Short-chain dehydrogenase reductase"/>
    <property type="match status" value="1"/>
</dbReference>
<dbReference type="AlphaFoldDB" id="A0A4Q9DU36"/>
<accession>A0A4Q9DU36</accession>
<name>A0A4Q9DU36_9BACL</name>
<dbReference type="InterPro" id="IPR020904">
    <property type="entry name" value="Sc_DH/Rdtase_CS"/>
</dbReference>
<dbReference type="RefSeq" id="WP_131013102.1">
    <property type="nucleotide sequence ID" value="NZ_SIRE01000006.1"/>
</dbReference>
<dbReference type="PRINTS" id="PR00081">
    <property type="entry name" value="GDHRDH"/>
</dbReference>
<dbReference type="Proteomes" id="UP000293142">
    <property type="component" value="Unassembled WGS sequence"/>
</dbReference>
<dbReference type="GO" id="GO:0047936">
    <property type="term" value="F:glucose 1-dehydrogenase [NAD(P)+] activity"/>
    <property type="evidence" value="ECO:0007669"/>
    <property type="project" value="UniProtKB-EC"/>
</dbReference>
<evidence type="ECO:0000313" key="4">
    <source>
        <dbReference type="Proteomes" id="UP000293142"/>
    </source>
</evidence>
<dbReference type="PROSITE" id="PS00061">
    <property type="entry name" value="ADH_SHORT"/>
    <property type="match status" value="1"/>
</dbReference>
<dbReference type="InterPro" id="IPR002347">
    <property type="entry name" value="SDR_fam"/>
</dbReference>
<dbReference type="NCBIfam" id="NF005559">
    <property type="entry name" value="PRK07231.1"/>
    <property type="match status" value="1"/>
</dbReference>
<reference evidence="3 4" key="1">
    <citation type="submission" date="2019-02" db="EMBL/GenBank/DDBJ databases">
        <title>Paenibacillus sp. nov., isolated from surface-sterilized tissue of Thalictrum simplex L.</title>
        <authorList>
            <person name="Tuo L."/>
        </authorList>
    </citation>
    <scope>NUCLEOTIDE SEQUENCE [LARGE SCALE GENOMIC DNA]</scope>
    <source>
        <strain evidence="3 4">N2SHLJ1</strain>
    </source>
</reference>
<dbReference type="EC" id="1.1.1.47" evidence="3"/>
<comment type="caution">
    <text evidence="3">The sequence shown here is derived from an EMBL/GenBank/DDBJ whole genome shotgun (WGS) entry which is preliminary data.</text>
</comment>
<dbReference type="Gene3D" id="3.40.50.720">
    <property type="entry name" value="NAD(P)-binding Rossmann-like Domain"/>
    <property type="match status" value="1"/>
</dbReference>
<dbReference type="Pfam" id="PF13561">
    <property type="entry name" value="adh_short_C2"/>
    <property type="match status" value="1"/>
</dbReference>
<gene>
    <name evidence="3" type="ORF">EYB31_09670</name>
</gene>
<protein>
    <submittedName>
        <fullName evidence="3">Glucose 1-dehydrogenase</fullName>
        <ecNumber evidence="3">1.1.1.47</ecNumber>
    </submittedName>
</protein>
<dbReference type="EMBL" id="SIRE01000006">
    <property type="protein sequence ID" value="TBL79856.1"/>
    <property type="molecule type" value="Genomic_DNA"/>
</dbReference>
<dbReference type="OrthoDB" id="306388at2"/>
<keyword evidence="2 3" id="KW-0560">Oxidoreductase</keyword>
<dbReference type="GO" id="GO:0008206">
    <property type="term" value="P:bile acid metabolic process"/>
    <property type="evidence" value="ECO:0007669"/>
    <property type="project" value="UniProtKB-ARBA"/>
</dbReference>
<organism evidence="3 4">
    <name type="scientific">Paenibacillus thalictri</name>
    <dbReference type="NCBI Taxonomy" id="2527873"/>
    <lineage>
        <taxon>Bacteria</taxon>
        <taxon>Bacillati</taxon>
        <taxon>Bacillota</taxon>
        <taxon>Bacilli</taxon>
        <taxon>Bacillales</taxon>
        <taxon>Paenibacillaceae</taxon>
        <taxon>Paenibacillus</taxon>
    </lineage>
</organism>
<dbReference type="PANTHER" id="PTHR24321">
    <property type="entry name" value="DEHYDROGENASES, SHORT CHAIN"/>
    <property type="match status" value="1"/>
</dbReference>
<dbReference type="InterPro" id="IPR036291">
    <property type="entry name" value="NAD(P)-bd_dom_sf"/>
</dbReference>
<dbReference type="SUPFAM" id="SSF51735">
    <property type="entry name" value="NAD(P)-binding Rossmann-fold domains"/>
    <property type="match status" value="1"/>
</dbReference>
<sequence>MELKNKVVLITGAGGGLGGATALRFAKEGAKLVLVDLTESAANKTLKEVSDVASDVHFVAANVTKSEDVQKYVNEAVARFGRIDVFFNNAGIDAAVTPTSEYDEAMFDSVMSVNTKGVFLGLKYVLQVMQKQKSGSIINTASVHGLRGFSNRSAYVASKHAVVGLTRTAAAENAELNIRVNAICPATVVTEITKEVARKLNPENPQQHFDIMTSKIPAKRLGKPEEVASLVRFLASDESGFITGAMIPIDGGMSAAY</sequence>